<dbReference type="GO" id="GO:0000139">
    <property type="term" value="C:Golgi membrane"/>
    <property type="evidence" value="ECO:0007669"/>
    <property type="project" value="UniProtKB-SubCell"/>
</dbReference>
<evidence type="ECO:0000256" key="2">
    <source>
        <dbReference type="ARBA" id="ARBA00006653"/>
    </source>
</evidence>
<keyword evidence="4" id="KW-0813">Transport</keyword>
<accession>A0A9P5XZB1</accession>
<dbReference type="AlphaFoldDB" id="A0A9P5XZB1"/>
<evidence type="ECO:0000256" key="6">
    <source>
        <dbReference type="ARBA" id="ARBA00023034"/>
    </source>
</evidence>
<dbReference type="PANTHER" id="PTHR31658:SF0">
    <property type="entry name" value="CONSERVED OLIGOMERIC GOLGI COMPLEX SUBUNIT 1"/>
    <property type="match status" value="1"/>
</dbReference>
<name>A0A9P5XZB1_9AGAR</name>
<evidence type="ECO:0000256" key="3">
    <source>
        <dbReference type="ARBA" id="ARBA00020978"/>
    </source>
</evidence>
<comment type="caution">
    <text evidence="8">The sequence shown here is derived from an EMBL/GenBank/DDBJ whole genome shotgun (WGS) entry which is preliminary data.</text>
</comment>
<dbReference type="GO" id="GO:0006891">
    <property type="term" value="P:intra-Golgi vesicle-mediated transport"/>
    <property type="evidence" value="ECO:0007669"/>
    <property type="project" value="InterPro"/>
</dbReference>
<keyword evidence="7" id="KW-0472">Membrane</keyword>
<organism evidence="8 9">
    <name type="scientific">Collybia nuda</name>
    <dbReference type="NCBI Taxonomy" id="64659"/>
    <lineage>
        <taxon>Eukaryota</taxon>
        <taxon>Fungi</taxon>
        <taxon>Dikarya</taxon>
        <taxon>Basidiomycota</taxon>
        <taxon>Agaricomycotina</taxon>
        <taxon>Agaricomycetes</taxon>
        <taxon>Agaricomycetidae</taxon>
        <taxon>Agaricales</taxon>
        <taxon>Tricholomatineae</taxon>
        <taxon>Clitocybaceae</taxon>
        <taxon>Collybia</taxon>
    </lineage>
</organism>
<comment type="similarity">
    <text evidence="2">Belongs to the COG1 family.</text>
</comment>
<dbReference type="GO" id="GO:0017119">
    <property type="term" value="C:Golgi transport complex"/>
    <property type="evidence" value="ECO:0007669"/>
    <property type="project" value="InterPro"/>
</dbReference>
<sequence length="913" mass="102856">MFPRSSIASTRTSAPTIENAHINLQVPQERQNGVPVHKTPNTYHSVPPSQALTLGDHSSVGVDSDELFTKHSISEVKFIQQRLRGDADAKQEELRLMVGERYRDLLQASTSIIAISRSSQRVKEALEETKVAILSQEEPILPRKPSVSGSNDGHLHILQLLSAHMKLLLDAPEHMWRLIERKKYYPAAWLLLLAGVVHRVLVRNDDDDGQGGGAWRNQGIDVLEQFPLIQRQWDAVSQFRSQIIHKATISLREHSTAVEDTCAALLTLHLLDSRPLMETFSVFLGQRTRTLQTMVSWNYQSDVPNTSDKQINGEPLELKVNVLSEFRRNPVNKIREATHTALGVISQTCTTARNIFHDHHPQAPLVRRVLEYIQSDSSTLLPMSLPPELRLTTQTLLTTLPSSTHLLLLPQSLRSYKPYVDLNSPASSIQQSQFAQRLGEWFHRSSMTLYTAVETWFDKLESIKELWSVRSSTRVWLLSSQLEQEEIAQLISGLDGLCQQRAIAIWRLKLGVALKIFEERLDSATSGLNMKSGGDLELSLAEFLFQAPPLPLLSHTSTRPTDVFFQKYKTSLRRQIVGRVSLLDELLSILERCATTIQQDLSRIKSSGNEAQEIVKRLTDTYRPEADILCTGVVRSLETIYPKLNSANQLPGLVLLGRVTAELTSSCPFISEIGCSPLTVTDFRAQTSALHDNIINRWQEHTVSQIVKDRCQRFRLRNPSTTSKIREHLKDEKFSPTYSGSDPSSGPSAHLIQSLLSLARSIEQLGAFRDPSRHAKITQKSLRQFIVKYTQDECPESLDDLAFLWKLAELQGTDWLDTRQFLDDRIETKLQPGQDSDSLKRTASEFLSRTQILFTSFLPRPPSPQQTLSSTTVDKFASLLPFGVPIPEQQFQSVIDSAKPSSRFGLLLVEGSM</sequence>
<dbReference type="Proteomes" id="UP000807353">
    <property type="component" value="Unassembled WGS sequence"/>
</dbReference>
<dbReference type="EMBL" id="MU150310">
    <property type="protein sequence ID" value="KAF9459829.1"/>
    <property type="molecule type" value="Genomic_DNA"/>
</dbReference>
<dbReference type="Pfam" id="PF08700">
    <property type="entry name" value="VPS51_Exo84_N"/>
    <property type="match status" value="1"/>
</dbReference>
<evidence type="ECO:0000313" key="9">
    <source>
        <dbReference type="Proteomes" id="UP000807353"/>
    </source>
</evidence>
<reference evidence="8" key="1">
    <citation type="submission" date="2020-11" db="EMBL/GenBank/DDBJ databases">
        <authorList>
            <consortium name="DOE Joint Genome Institute"/>
            <person name="Ahrendt S."/>
            <person name="Riley R."/>
            <person name="Andreopoulos W."/>
            <person name="Labutti K."/>
            <person name="Pangilinan J."/>
            <person name="Ruiz-Duenas F.J."/>
            <person name="Barrasa J.M."/>
            <person name="Sanchez-Garcia M."/>
            <person name="Camarero S."/>
            <person name="Miyauchi S."/>
            <person name="Serrano A."/>
            <person name="Linde D."/>
            <person name="Babiker R."/>
            <person name="Drula E."/>
            <person name="Ayuso-Fernandez I."/>
            <person name="Pacheco R."/>
            <person name="Padilla G."/>
            <person name="Ferreira P."/>
            <person name="Barriuso J."/>
            <person name="Kellner H."/>
            <person name="Castanera R."/>
            <person name="Alfaro M."/>
            <person name="Ramirez L."/>
            <person name="Pisabarro A.G."/>
            <person name="Kuo A."/>
            <person name="Tritt A."/>
            <person name="Lipzen A."/>
            <person name="He G."/>
            <person name="Yan M."/>
            <person name="Ng V."/>
            <person name="Cullen D."/>
            <person name="Martin F."/>
            <person name="Rosso M.-N."/>
            <person name="Henrissat B."/>
            <person name="Hibbett D."/>
            <person name="Martinez A.T."/>
            <person name="Grigoriev I.V."/>
        </authorList>
    </citation>
    <scope>NUCLEOTIDE SEQUENCE</scope>
    <source>
        <strain evidence="8">CBS 247.69</strain>
    </source>
</reference>
<dbReference type="PANTHER" id="PTHR31658">
    <property type="entry name" value="CONSERVED OLIGOMERIC GOLGI COMPLEX SUBUNIT 1"/>
    <property type="match status" value="1"/>
</dbReference>
<evidence type="ECO:0000256" key="7">
    <source>
        <dbReference type="ARBA" id="ARBA00023136"/>
    </source>
</evidence>
<evidence type="ECO:0000256" key="5">
    <source>
        <dbReference type="ARBA" id="ARBA00022927"/>
    </source>
</evidence>
<keyword evidence="6" id="KW-0333">Golgi apparatus</keyword>
<dbReference type="GO" id="GO:0015031">
    <property type="term" value="P:protein transport"/>
    <property type="evidence" value="ECO:0007669"/>
    <property type="project" value="UniProtKB-KW"/>
</dbReference>
<evidence type="ECO:0000313" key="8">
    <source>
        <dbReference type="EMBL" id="KAF9459829.1"/>
    </source>
</evidence>
<gene>
    <name evidence="8" type="ORF">BDZ94DRAFT_1198976</name>
</gene>
<keyword evidence="9" id="KW-1185">Reference proteome</keyword>
<proteinExistence type="inferred from homology"/>
<dbReference type="OrthoDB" id="46189at2759"/>
<protein>
    <recommendedName>
        <fullName evidence="3">Conserved oligomeric Golgi complex subunit 1</fullName>
    </recommendedName>
</protein>
<evidence type="ECO:0000256" key="4">
    <source>
        <dbReference type="ARBA" id="ARBA00022448"/>
    </source>
</evidence>
<dbReference type="InterPro" id="IPR033370">
    <property type="entry name" value="COG1"/>
</dbReference>
<comment type="subcellular location">
    <subcellularLocation>
        <location evidence="1">Golgi apparatus membrane</location>
        <topology evidence="1">Peripheral membrane protein</topology>
    </subcellularLocation>
</comment>
<evidence type="ECO:0000256" key="1">
    <source>
        <dbReference type="ARBA" id="ARBA00004395"/>
    </source>
</evidence>
<keyword evidence="5" id="KW-0653">Protein transport</keyword>